<keyword evidence="2" id="KW-1185">Reference proteome</keyword>
<evidence type="ECO:0000313" key="2">
    <source>
        <dbReference type="Proteomes" id="UP001216579"/>
    </source>
</evidence>
<protein>
    <recommendedName>
        <fullName evidence="3">IrrE N-terminal-like domain-containing protein</fullName>
    </recommendedName>
</protein>
<dbReference type="EMBL" id="JARJBC010000011">
    <property type="protein sequence ID" value="MDF3291292.1"/>
    <property type="molecule type" value="Genomic_DNA"/>
</dbReference>
<proteinExistence type="predicted"/>
<sequence>MKWWRRPHRQPFADLTERLAIPQPFSLEDFCASIAEQRGRPLHLLPLDGPMDPNLPCGIWLGLDSADIVFYEASAADILKVHIVLHEIAHMLLGHVAPELNITDDTTEAELHTATEHFENLLSRTSQAVHDASSPSLPIADIIRAEAARIRTSAATATERDSELGLSADRIVHLLGRTKFANRQEKDAETLATLILERASRNETGSTSDEAADVLSRLNDAFGHPARGL</sequence>
<organism evidence="1 2">
    <name type="scientific">Streptomyces silvisoli</name>
    <dbReference type="NCBI Taxonomy" id="3034235"/>
    <lineage>
        <taxon>Bacteria</taxon>
        <taxon>Bacillati</taxon>
        <taxon>Actinomycetota</taxon>
        <taxon>Actinomycetes</taxon>
        <taxon>Kitasatosporales</taxon>
        <taxon>Streptomycetaceae</taxon>
        <taxon>Streptomyces</taxon>
    </lineage>
</organism>
<evidence type="ECO:0000313" key="1">
    <source>
        <dbReference type="EMBL" id="MDF3291292.1"/>
    </source>
</evidence>
<reference evidence="1 2" key="1">
    <citation type="submission" date="2023-03" db="EMBL/GenBank/DDBJ databases">
        <title>Draft genome sequence of Streptomyces sp. RB6PN23 isolated from peat swamp forest in Thailand.</title>
        <authorList>
            <person name="Klaysubun C."/>
            <person name="Duangmal K."/>
        </authorList>
    </citation>
    <scope>NUCLEOTIDE SEQUENCE [LARGE SCALE GENOMIC DNA]</scope>
    <source>
        <strain evidence="1 2">RB6PN23</strain>
    </source>
</reference>
<accession>A0ABT5ZNB2</accession>
<dbReference type="Proteomes" id="UP001216579">
    <property type="component" value="Unassembled WGS sequence"/>
</dbReference>
<gene>
    <name evidence="1" type="ORF">P3G67_19035</name>
</gene>
<name>A0ABT5ZNB2_9ACTN</name>
<evidence type="ECO:0008006" key="3">
    <source>
        <dbReference type="Google" id="ProtNLM"/>
    </source>
</evidence>
<dbReference type="RefSeq" id="WP_276094509.1">
    <property type="nucleotide sequence ID" value="NZ_JARJBC010000011.1"/>
</dbReference>
<comment type="caution">
    <text evidence="1">The sequence shown here is derived from an EMBL/GenBank/DDBJ whole genome shotgun (WGS) entry which is preliminary data.</text>
</comment>